<dbReference type="EMBL" id="CM034388">
    <property type="protein sequence ID" value="KAJ0183150.1"/>
    <property type="molecule type" value="Genomic_DNA"/>
</dbReference>
<proteinExistence type="predicted"/>
<gene>
    <name evidence="1" type="ORF">K1T71_001126</name>
</gene>
<organism evidence="1 2">
    <name type="scientific">Dendrolimus kikuchii</name>
    <dbReference type="NCBI Taxonomy" id="765133"/>
    <lineage>
        <taxon>Eukaryota</taxon>
        <taxon>Metazoa</taxon>
        <taxon>Ecdysozoa</taxon>
        <taxon>Arthropoda</taxon>
        <taxon>Hexapoda</taxon>
        <taxon>Insecta</taxon>
        <taxon>Pterygota</taxon>
        <taxon>Neoptera</taxon>
        <taxon>Endopterygota</taxon>
        <taxon>Lepidoptera</taxon>
        <taxon>Glossata</taxon>
        <taxon>Ditrysia</taxon>
        <taxon>Bombycoidea</taxon>
        <taxon>Lasiocampidae</taxon>
        <taxon>Dendrolimus</taxon>
    </lineage>
</organism>
<protein>
    <submittedName>
        <fullName evidence="1">Uncharacterized protein</fullName>
    </submittedName>
</protein>
<keyword evidence="2" id="KW-1185">Reference proteome</keyword>
<reference evidence="1 2" key="1">
    <citation type="journal article" date="2021" name="Front. Genet.">
        <title>Chromosome-Level Genome Assembly Reveals Significant Gene Expansion in the Toll and IMD Signaling Pathways of Dendrolimus kikuchii.</title>
        <authorList>
            <person name="Zhou J."/>
            <person name="Wu P."/>
            <person name="Xiong Z."/>
            <person name="Liu N."/>
            <person name="Zhao N."/>
            <person name="Ji M."/>
            <person name="Qiu Y."/>
            <person name="Yang B."/>
        </authorList>
    </citation>
    <scope>NUCLEOTIDE SEQUENCE [LARGE SCALE GENOMIC DNA]</scope>
    <source>
        <strain evidence="1">Ann1</strain>
    </source>
</reference>
<comment type="caution">
    <text evidence="1">The sequence shown here is derived from an EMBL/GenBank/DDBJ whole genome shotgun (WGS) entry which is preliminary data.</text>
</comment>
<evidence type="ECO:0000313" key="2">
    <source>
        <dbReference type="Proteomes" id="UP000824533"/>
    </source>
</evidence>
<evidence type="ECO:0000313" key="1">
    <source>
        <dbReference type="EMBL" id="KAJ0183150.1"/>
    </source>
</evidence>
<name>A0ACC1DGW5_9NEOP</name>
<accession>A0ACC1DGW5</accession>
<sequence>MKLIVTLLVLCVVDNVRGIKYVNQTLPPDLTQLSDYRLKSRNPDIWTTIAGEPIDIRNIISINSDVFSNQLNIDTNLNFDAERIPERVVHAKGTVAIGYFEVTNDVSKYTSADVFNSIGKITPLIVRFSSSTPSLGGPDAMNDLKGMAVKFYTKDGNLDLLCLQTPVYPYTDPLFFNSFIHAFKKNPKTNFFDSTARWDLATLRPTVLNVILWVAADYGIPNGYRKMDGFPIHTYELSNKQGETHYVRFNFRTEQGLDNLTVAQAVDINGRDVDYYNRDLYRAIARKDYPVWRLEMDVLTKEDLRQVGYNPFDVTRLWKNGTYSTVQIGRLVLNENPDNMFRVSELSAFNPGHLVPGIPGPVDFLFKGRRINYRDTQNYRLGRNHNKIPINLPRFAKTYVRDGKPPVRDNMGDAPNYFPNSFNGPIPYVDETRPRHKLLVLESNAVDLEPMSYFYNYVLTNDAQRQRLIDNLSVFLASVSSPVLERSLNLLALVDKDLGTRVAQGLKALLIARTTDTAT</sequence>
<dbReference type="Proteomes" id="UP000824533">
    <property type="component" value="Linkage Group LG02"/>
</dbReference>